<dbReference type="InParanoid" id="Q2LUL0"/>
<proteinExistence type="predicted"/>
<keyword evidence="2" id="KW-1185">Reference proteome</keyword>
<dbReference type="RefSeq" id="WP_011417792.1">
    <property type="nucleotide sequence ID" value="NC_007759.1"/>
</dbReference>
<dbReference type="OrthoDB" id="5420735at2"/>
<evidence type="ECO:0000313" key="1">
    <source>
        <dbReference type="EMBL" id="ABC77770.1"/>
    </source>
</evidence>
<evidence type="ECO:0000313" key="2">
    <source>
        <dbReference type="Proteomes" id="UP000001933"/>
    </source>
</evidence>
<dbReference type="Proteomes" id="UP000001933">
    <property type="component" value="Chromosome"/>
</dbReference>
<dbReference type="HOGENOM" id="CLU_2355139_0_0_7"/>
<dbReference type="EMBL" id="CP000252">
    <property type="protein sequence ID" value="ABC77770.1"/>
    <property type="molecule type" value="Genomic_DNA"/>
</dbReference>
<protein>
    <submittedName>
        <fullName evidence="1">Hypothetical cytosolic protein</fullName>
    </submittedName>
</protein>
<accession>Q2LUL0</accession>
<name>Q2LUL0_SYNAS</name>
<dbReference type="eggNOG" id="ENOG5031EC7">
    <property type="taxonomic scope" value="Bacteria"/>
</dbReference>
<sequence length="97" mass="10969">MKSAIVFSGTGPILILTTYESLTHPAFVKKLAAKGINKFVAVELPVEKVKQKYADNFNIVMEDLHQTDDLRVLDYNGHSIMNAFSMKEWGRPIPYEP</sequence>
<dbReference type="KEGG" id="sat:SYN_01922"/>
<dbReference type="AlphaFoldDB" id="Q2LUL0"/>
<reference evidence="1 2" key="1">
    <citation type="journal article" date="2007" name="Proc. Natl. Acad. Sci. U.S.A.">
        <title>The genome of Syntrophus aciditrophicus: life at the thermodynamic limit of microbial growth.</title>
        <authorList>
            <person name="McInerney M.J."/>
            <person name="Rohlin L."/>
            <person name="Mouttaki H."/>
            <person name="Kim U."/>
            <person name="Krupp R.S."/>
            <person name="Rios-Hernandez L."/>
            <person name="Sieber J."/>
            <person name="Struchtemeyer C.G."/>
            <person name="Bhattacharyya A."/>
            <person name="Campbell J.W."/>
            <person name="Gunsalus R.P."/>
        </authorList>
    </citation>
    <scope>NUCLEOTIDE SEQUENCE [LARGE SCALE GENOMIC DNA]</scope>
    <source>
        <strain evidence="1 2">SB</strain>
    </source>
</reference>
<gene>
    <name evidence="1" type="ORF">SYN_01922</name>
</gene>
<organism evidence="1 2">
    <name type="scientific">Syntrophus aciditrophicus (strain SB)</name>
    <dbReference type="NCBI Taxonomy" id="56780"/>
    <lineage>
        <taxon>Bacteria</taxon>
        <taxon>Pseudomonadati</taxon>
        <taxon>Thermodesulfobacteriota</taxon>
        <taxon>Syntrophia</taxon>
        <taxon>Syntrophales</taxon>
        <taxon>Syntrophaceae</taxon>
        <taxon>Syntrophus</taxon>
    </lineage>
</organism>